<dbReference type="PANTHER" id="PTHR45228">
    <property type="entry name" value="CYCLIC DI-GMP PHOSPHODIESTERASE TM_0186-RELATED"/>
    <property type="match status" value="1"/>
</dbReference>
<dbReference type="GO" id="GO:0008081">
    <property type="term" value="F:phosphoric diester hydrolase activity"/>
    <property type="evidence" value="ECO:0007669"/>
    <property type="project" value="UniProtKB-ARBA"/>
</dbReference>
<dbReference type="PANTHER" id="PTHR45228:SF5">
    <property type="entry name" value="CYCLIC DI-GMP PHOSPHODIESTERASE VC_1348-RELATED"/>
    <property type="match status" value="1"/>
</dbReference>
<protein>
    <recommendedName>
        <fullName evidence="1">HD-GYP domain-containing protein</fullName>
    </recommendedName>
</protein>
<evidence type="ECO:0000313" key="2">
    <source>
        <dbReference type="EMBL" id="BDT77351.1"/>
    </source>
</evidence>
<dbReference type="InterPro" id="IPR037522">
    <property type="entry name" value="HD_GYP_dom"/>
</dbReference>
<reference evidence="2" key="1">
    <citation type="submission" date="2022-11" db="EMBL/GenBank/DDBJ databases">
        <title>Complete Genome Sequences of three Polynucleobacter sp. Subcluster PnecC Strains KF022, KF023, and KF032 Isolated from a Shallow Eutrophic Lake in Japan.</title>
        <authorList>
            <person name="Ogata Y."/>
            <person name="Watanabe K."/>
            <person name="Takemine S."/>
            <person name="Shindo C."/>
            <person name="Kurokawa R."/>
            <person name="Suda W."/>
        </authorList>
    </citation>
    <scope>NUCLEOTIDE SEQUENCE</scope>
    <source>
        <strain evidence="2">KF023</strain>
    </source>
</reference>
<gene>
    <name evidence="2" type="ORF">PKF023_11540</name>
</gene>
<dbReference type="KEGG" id="pyt:PKF023_11540"/>
<dbReference type="PROSITE" id="PS51832">
    <property type="entry name" value="HD_GYP"/>
    <property type="match status" value="1"/>
</dbReference>
<dbReference type="Pfam" id="PF13487">
    <property type="entry name" value="HD_5"/>
    <property type="match status" value="1"/>
</dbReference>
<dbReference type="SUPFAM" id="SSF109604">
    <property type="entry name" value="HD-domain/PDEase-like"/>
    <property type="match status" value="1"/>
</dbReference>
<dbReference type="InterPro" id="IPR003607">
    <property type="entry name" value="HD/PDEase_dom"/>
</dbReference>
<dbReference type="InterPro" id="IPR052020">
    <property type="entry name" value="Cyclic_di-GMP/3'3'-cGAMP_PDE"/>
</dbReference>
<dbReference type="CDD" id="cd00077">
    <property type="entry name" value="HDc"/>
    <property type="match status" value="1"/>
</dbReference>
<feature type="domain" description="HD-GYP" evidence="1">
    <location>
        <begin position="1"/>
        <end position="205"/>
    </location>
</feature>
<proteinExistence type="predicted"/>
<dbReference type="EMBL" id="AP026973">
    <property type="protein sequence ID" value="BDT77351.1"/>
    <property type="molecule type" value="Genomic_DNA"/>
</dbReference>
<accession>A0A9C7FBL6</accession>
<sequence length="205" mass="22817">MLDALKNLASARDNDTGNHIVRTQHYVKVLAERLRSMGYQPRQLNAASINAMFKAAPLHDIGKVAIPDHILLKPGPLNEEDWEIMKTHAAIGESVLRASAADSNSDDAVISSAIKIAGCHHERWDGEGYPYGLRGESIPLEARIMSLADMYDALVTKRPYKEGWSHQDAAREILSKKGTFFDPTVVEAFMQEEGAFQRIAKQFQD</sequence>
<dbReference type="Gene3D" id="1.10.3210.10">
    <property type="entry name" value="Hypothetical protein af1432"/>
    <property type="match status" value="1"/>
</dbReference>
<organism evidence="2">
    <name type="scientific">Polynucleobacter yangtzensis</name>
    <dbReference type="NCBI Taxonomy" id="1743159"/>
    <lineage>
        <taxon>Bacteria</taxon>
        <taxon>Pseudomonadati</taxon>
        <taxon>Pseudomonadota</taxon>
        <taxon>Betaproteobacteria</taxon>
        <taxon>Burkholderiales</taxon>
        <taxon>Burkholderiaceae</taxon>
        <taxon>Polynucleobacter</taxon>
    </lineage>
</organism>
<dbReference type="Proteomes" id="UP001211097">
    <property type="component" value="Chromosome"/>
</dbReference>
<name>A0A9C7FBL6_9BURK</name>
<dbReference type="SMART" id="SM00471">
    <property type="entry name" value="HDc"/>
    <property type="match status" value="1"/>
</dbReference>
<dbReference type="AlphaFoldDB" id="A0A9C7FBL6"/>
<evidence type="ECO:0000259" key="1">
    <source>
        <dbReference type="PROSITE" id="PS51832"/>
    </source>
</evidence>